<dbReference type="GO" id="GO:0005615">
    <property type="term" value="C:extracellular space"/>
    <property type="evidence" value="ECO:0007669"/>
    <property type="project" value="InterPro"/>
</dbReference>
<keyword evidence="7 11" id="KW-0378">Hydrolase</keyword>
<dbReference type="GO" id="GO:0006508">
    <property type="term" value="P:proteolysis"/>
    <property type="evidence" value="ECO:0007669"/>
    <property type="project" value="UniProtKB-KW"/>
</dbReference>
<dbReference type="Gene3D" id="1.10.390.10">
    <property type="entry name" value="Neutral Protease Domain 2"/>
    <property type="match status" value="1"/>
</dbReference>
<keyword evidence="6 11" id="KW-0479">Metal-binding</keyword>
<reference evidence="12 13" key="1">
    <citation type="submission" date="2014-04" db="EMBL/GenBank/DDBJ databases">
        <authorList>
            <consortium name="DOE Joint Genome Institute"/>
            <person name="Kuo A."/>
            <person name="Kohler A."/>
            <person name="Nagy L.G."/>
            <person name="Floudas D."/>
            <person name="Copeland A."/>
            <person name="Barry K.W."/>
            <person name="Cichocki N."/>
            <person name="Veneault-Fourrey C."/>
            <person name="LaButti K."/>
            <person name="Lindquist E.A."/>
            <person name="Lipzen A."/>
            <person name="Lundell T."/>
            <person name="Morin E."/>
            <person name="Murat C."/>
            <person name="Sun H."/>
            <person name="Tunlid A."/>
            <person name="Henrissat B."/>
            <person name="Grigoriev I.V."/>
            <person name="Hibbett D.S."/>
            <person name="Martin F."/>
            <person name="Nordberg H.P."/>
            <person name="Cantor M.N."/>
            <person name="Hua S.X."/>
        </authorList>
    </citation>
    <scope>NUCLEOTIDE SEQUENCE [LARGE SCALE GENOMIC DNA]</scope>
    <source>
        <strain evidence="12 13">Foug A</strain>
    </source>
</reference>
<evidence type="ECO:0000256" key="2">
    <source>
        <dbReference type="ARBA" id="ARBA00004613"/>
    </source>
</evidence>
<protein>
    <recommendedName>
        <fullName evidence="11">Extracellular metalloproteinase</fullName>
        <ecNumber evidence="11">3.4.24.-</ecNumber>
    </recommendedName>
    <alternativeName>
        <fullName evidence="11">Fungalysin</fullName>
    </alternativeName>
</protein>
<dbReference type="Pfam" id="PF02128">
    <property type="entry name" value="Peptidase_M36"/>
    <property type="match status" value="1"/>
</dbReference>
<evidence type="ECO:0000256" key="11">
    <source>
        <dbReference type="RuleBase" id="RU364017"/>
    </source>
</evidence>
<keyword evidence="8 11" id="KW-0862">Zinc</keyword>
<dbReference type="Proteomes" id="UP000053989">
    <property type="component" value="Unassembled WGS sequence"/>
</dbReference>
<evidence type="ECO:0000256" key="7">
    <source>
        <dbReference type="ARBA" id="ARBA00022801"/>
    </source>
</evidence>
<dbReference type="InParanoid" id="A0A0C3A868"/>
<dbReference type="EC" id="3.4.24.-" evidence="11"/>
<comment type="subcellular location">
    <subcellularLocation>
        <location evidence="2 11">Secreted</location>
    </subcellularLocation>
</comment>
<reference evidence="13" key="2">
    <citation type="submission" date="2015-01" db="EMBL/GenBank/DDBJ databases">
        <title>Evolutionary Origins and Diversification of the Mycorrhizal Mutualists.</title>
        <authorList>
            <consortium name="DOE Joint Genome Institute"/>
            <consortium name="Mycorrhizal Genomics Consortium"/>
            <person name="Kohler A."/>
            <person name="Kuo A."/>
            <person name="Nagy L.G."/>
            <person name="Floudas D."/>
            <person name="Copeland A."/>
            <person name="Barry K.W."/>
            <person name="Cichocki N."/>
            <person name="Veneault-Fourrey C."/>
            <person name="LaButti K."/>
            <person name="Lindquist E.A."/>
            <person name="Lipzen A."/>
            <person name="Lundell T."/>
            <person name="Morin E."/>
            <person name="Murat C."/>
            <person name="Riley R."/>
            <person name="Ohm R."/>
            <person name="Sun H."/>
            <person name="Tunlid A."/>
            <person name="Henrissat B."/>
            <person name="Grigoriev I.V."/>
            <person name="Hibbett D.S."/>
            <person name="Martin F."/>
        </authorList>
    </citation>
    <scope>NUCLEOTIDE SEQUENCE [LARGE SCALE GENOMIC DNA]</scope>
    <source>
        <strain evidence="13">Foug A</strain>
    </source>
</reference>
<dbReference type="GO" id="GO:0004222">
    <property type="term" value="F:metalloendopeptidase activity"/>
    <property type="evidence" value="ECO:0007669"/>
    <property type="project" value="InterPro"/>
</dbReference>
<keyword evidence="10 11" id="KW-0865">Zymogen</keyword>
<evidence type="ECO:0000256" key="10">
    <source>
        <dbReference type="ARBA" id="ARBA00023145"/>
    </source>
</evidence>
<organism evidence="12 13">
    <name type="scientific">Scleroderma citrinum Foug A</name>
    <dbReference type="NCBI Taxonomy" id="1036808"/>
    <lineage>
        <taxon>Eukaryota</taxon>
        <taxon>Fungi</taxon>
        <taxon>Dikarya</taxon>
        <taxon>Basidiomycota</taxon>
        <taxon>Agaricomycotina</taxon>
        <taxon>Agaricomycetes</taxon>
        <taxon>Agaricomycetidae</taxon>
        <taxon>Boletales</taxon>
        <taxon>Sclerodermatineae</taxon>
        <taxon>Sclerodermataceae</taxon>
        <taxon>Scleroderma</taxon>
    </lineage>
</organism>
<dbReference type="HOGENOM" id="CLU_2279160_0_0_1"/>
<dbReference type="InterPro" id="IPR050371">
    <property type="entry name" value="Fungal_virulence_M36"/>
</dbReference>
<keyword evidence="5 11" id="KW-0645">Protease</keyword>
<evidence type="ECO:0000256" key="9">
    <source>
        <dbReference type="ARBA" id="ARBA00023049"/>
    </source>
</evidence>
<comment type="cofactor">
    <cofactor evidence="1 11">
        <name>Zn(2+)</name>
        <dbReference type="ChEBI" id="CHEBI:29105"/>
    </cofactor>
</comment>
<evidence type="ECO:0000256" key="3">
    <source>
        <dbReference type="ARBA" id="ARBA00006006"/>
    </source>
</evidence>
<comment type="similarity">
    <text evidence="3 11">Belongs to the peptidase M36 family.</text>
</comment>
<dbReference type="InterPro" id="IPR001842">
    <property type="entry name" value="Peptidase_M36"/>
</dbReference>
<dbReference type="PANTHER" id="PTHR33478:SF1">
    <property type="entry name" value="EXTRACELLULAR METALLOPROTEINASE MEP"/>
    <property type="match status" value="1"/>
</dbReference>
<evidence type="ECO:0000256" key="5">
    <source>
        <dbReference type="ARBA" id="ARBA00022670"/>
    </source>
</evidence>
<evidence type="ECO:0000256" key="6">
    <source>
        <dbReference type="ARBA" id="ARBA00022723"/>
    </source>
</evidence>
<dbReference type="GO" id="GO:0008270">
    <property type="term" value="F:zinc ion binding"/>
    <property type="evidence" value="ECO:0007669"/>
    <property type="project" value="InterPro"/>
</dbReference>
<evidence type="ECO:0000256" key="1">
    <source>
        <dbReference type="ARBA" id="ARBA00001947"/>
    </source>
</evidence>
<keyword evidence="9 11" id="KW-0482">Metalloprotease</keyword>
<dbReference type="PANTHER" id="PTHR33478">
    <property type="entry name" value="EXTRACELLULAR METALLOPROTEINASE MEP"/>
    <property type="match status" value="1"/>
</dbReference>
<keyword evidence="13" id="KW-1185">Reference proteome</keyword>
<dbReference type="OrthoDB" id="3227768at2759"/>
<dbReference type="InterPro" id="IPR027268">
    <property type="entry name" value="Peptidase_M4/M1_CTD_sf"/>
</dbReference>
<dbReference type="EMBL" id="KN822056">
    <property type="protein sequence ID" value="KIM61052.1"/>
    <property type="molecule type" value="Genomic_DNA"/>
</dbReference>
<keyword evidence="4 11" id="KW-0964">Secreted</keyword>
<proteinExistence type="inferred from homology"/>
<accession>A0A0C3A868</accession>
<name>A0A0C3A868_9AGAM</name>
<gene>
    <name evidence="12" type="ORF">SCLCIDRAFT_1216353</name>
</gene>
<dbReference type="AlphaFoldDB" id="A0A0C3A868"/>
<sequence>MLWVVLQRLISRCGFSDTLFPPVPDAKGCIRAEDNDFYRPQAYDADGNPLSSVPKHDNMLFLQLIIQGMKLQPCSPSFKFDARTAILQADEILTGGENSCRI</sequence>
<evidence type="ECO:0000256" key="4">
    <source>
        <dbReference type="ARBA" id="ARBA00022525"/>
    </source>
</evidence>
<evidence type="ECO:0000256" key="8">
    <source>
        <dbReference type="ARBA" id="ARBA00022833"/>
    </source>
</evidence>
<evidence type="ECO:0000313" key="12">
    <source>
        <dbReference type="EMBL" id="KIM61052.1"/>
    </source>
</evidence>
<dbReference type="SUPFAM" id="SSF55486">
    <property type="entry name" value="Metalloproteases ('zincins'), catalytic domain"/>
    <property type="match status" value="1"/>
</dbReference>
<evidence type="ECO:0000313" key="13">
    <source>
        <dbReference type="Proteomes" id="UP000053989"/>
    </source>
</evidence>